<keyword evidence="2" id="KW-0964">Secreted</keyword>
<dbReference type="InterPro" id="IPR043595">
    <property type="entry name" value="FaeB/C/D"/>
</dbReference>
<protein>
    <submittedName>
        <fullName evidence="9">Prolyl oligopeptidase family serine peptidase</fullName>
    </submittedName>
</protein>
<sequence length="331" mass="35275">MKLRYHLVSCCLVASALLASAAAPAEQLGENIRHRLEQRRADRSAATGLQELQVQGRKVLVHVPAGYDPARPAPLVLAFHGGGGSADFMADDARYGLQRQSDQSGFLVAFPNGASRLPGGRLATWNAGACCGYARDQGSDDVGFARAVVGALKARYAIDERRVFATGMSNGGMLAHRLACEAADVFRAVASVAGPDATLRCVPSRPVSVLHIHARDDDHVLFDGGAGPGAFRDQRSVMDFVSVPQTIARWVQRDQCSGKVQRVLQVPGAYCEAYQDCAGGAQVQMCVTDTGGHSWPGADRVRQGKEAASTALDASATIWRFFDSQPPRRGN</sequence>
<reference evidence="9 10" key="1">
    <citation type="submission" date="2022-08" db="EMBL/GenBank/DDBJ databases">
        <title>Reclassification of Massilia species as members of the genera Telluria, Duganella, Pseudoduganella, Mokoshia gen. nov. and Zemynaea gen. nov. using orthogonal and non-orthogonal genome-based approaches.</title>
        <authorList>
            <person name="Bowman J.P."/>
        </authorList>
    </citation>
    <scope>NUCLEOTIDE SEQUENCE [LARGE SCALE GENOMIC DNA]</scope>
    <source>
        <strain evidence="9 10">JCM 31605</strain>
    </source>
</reference>
<dbReference type="PANTHER" id="PTHR38050:SF2">
    <property type="entry name" value="FERULOYL ESTERASE C-RELATED"/>
    <property type="match status" value="1"/>
</dbReference>
<evidence type="ECO:0000256" key="3">
    <source>
        <dbReference type="ARBA" id="ARBA00022651"/>
    </source>
</evidence>
<evidence type="ECO:0000313" key="10">
    <source>
        <dbReference type="Proteomes" id="UP001206126"/>
    </source>
</evidence>
<evidence type="ECO:0000256" key="4">
    <source>
        <dbReference type="ARBA" id="ARBA00022729"/>
    </source>
</evidence>
<keyword evidence="7" id="KW-0624">Polysaccharide degradation</keyword>
<dbReference type="Gene3D" id="3.40.50.1820">
    <property type="entry name" value="alpha/beta hydrolase"/>
    <property type="match status" value="1"/>
</dbReference>
<dbReference type="EMBL" id="JANUHB010000009">
    <property type="protein sequence ID" value="MCS0810797.1"/>
    <property type="molecule type" value="Genomic_DNA"/>
</dbReference>
<proteinExistence type="predicted"/>
<gene>
    <name evidence="9" type="ORF">NX774_22975</name>
</gene>
<dbReference type="RefSeq" id="WP_258824626.1">
    <property type="nucleotide sequence ID" value="NZ_JANUHB010000009.1"/>
</dbReference>
<comment type="subcellular location">
    <subcellularLocation>
        <location evidence="1">Secreted</location>
    </subcellularLocation>
</comment>
<comment type="caution">
    <text evidence="9">The sequence shown here is derived from an EMBL/GenBank/DDBJ whole genome shotgun (WGS) entry which is preliminary data.</text>
</comment>
<keyword evidence="6" id="KW-0119">Carbohydrate metabolism</keyword>
<keyword evidence="5" id="KW-0378">Hydrolase</keyword>
<evidence type="ECO:0000256" key="2">
    <source>
        <dbReference type="ARBA" id="ARBA00022525"/>
    </source>
</evidence>
<evidence type="ECO:0000256" key="8">
    <source>
        <dbReference type="SAM" id="SignalP"/>
    </source>
</evidence>
<dbReference type="Pfam" id="PF10503">
    <property type="entry name" value="Esterase_PHB"/>
    <property type="match status" value="1"/>
</dbReference>
<dbReference type="InterPro" id="IPR010126">
    <property type="entry name" value="Esterase_phb"/>
</dbReference>
<name>A0ABT2DHW8_9BURK</name>
<keyword evidence="4 8" id="KW-0732">Signal</keyword>
<evidence type="ECO:0000256" key="6">
    <source>
        <dbReference type="ARBA" id="ARBA00023277"/>
    </source>
</evidence>
<evidence type="ECO:0000256" key="5">
    <source>
        <dbReference type="ARBA" id="ARBA00022801"/>
    </source>
</evidence>
<evidence type="ECO:0000256" key="1">
    <source>
        <dbReference type="ARBA" id="ARBA00004613"/>
    </source>
</evidence>
<keyword evidence="10" id="KW-1185">Reference proteome</keyword>
<organism evidence="9 10">
    <name type="scientific">Massilia agilis</name>
    <dbReference type="NCBI Taxonomy" id="1811226"/>
    <lineage>
        <taxon>Bacteria</taxon>
        <taxon>Pseudomonadati</taxon>
        <taxon>Pseudomonadota</taxon>
        <taxon>Betaproteobacteria</taxon>
        <taxon>Burkholderiales</taxon>
        <taxon>Oxalobacteraceae</taxon>
        <taxon>Telluria group</taxon>
        <taxon>Massilia</taxon>
    </lineage>
</organism>
<feature type="signal peptide" evidence="8">
    <location>
        <begin position="1"/>
        <end position="21"/>
    </location>
</feature>
<feature type="chain" id="PRO_5047490311" evidence="8">
    <location>
        <begin position="22"/>
        <end position="331"/>
    </location>
</feature>
<evidence type="ECO:0000313" key="9">
    <source>
        <dbReference type="EMBL" id="MCS0810797.1"/>
    </source>
</evidence>
<dbReference type="Proteomes" id="UP001206126">
    <property type="component" value="Unassembled WGS sequence"/>
</dbReference>
<dbReference type="PANTHER" id="PTHR38050">
    <property type="match status" value="1"/>
</dbReference>
<dbReference type="SUPFAM" id="SSF53474">
    <property type="entry name" value="alpha/beta-Hydrolases"/>
    <property type="match status" value="1"/>
</dbReference>
<evidence type="ECO:0000256" key="7">
    <source>
        <dbReference type="ARBA" id="ARBA00023326"/>
    </source>
</evidence>
<dbReference type="InterPro" id="IPR029058">
    <property type="entry name" value="AB_hydrolase_fold"/>
</dbReference>
<keyword evidence="3" id="KW-0858">Xylan degradation</keyword>
<accession>A0ABT2DHW8</accession>